<gene>
    <name evidence="2" type="ORF">GUITHDRAFT_105623</name>
</gene>
<evidence type="ECO:0000313" key="2">
    <source>
        <dbReference type="EMBL" id="EKX48476.1"/>
    </source>
</evidence>
<dbReference type="PaxDb" id="55529-EKX48476"/>
<dbReference type="HOGENOM" id="CLU_668091_0_0_1"/>
<keyword evidence="4" id="KW-1185">Reference proteome</keyword>
<dbReference type="GO" id="GO:0031123">
    <property type="term" value="P:RNA 3'-end processing"/>
    <property type="evidence" value="ECO:0007669"/>
    <property type="project" value="TreeGrafter"/>
</dbReference>
<accession>L1JJ03</accession>
<dbReference type="InterPro" id="IPR043519">
    <property type="entry name" value="NT_sf"/>
</dbReference>
<name>L1JJ03_GUITC</name>
<dbReference type="InterPro" id="IPR054708">
    <property type="entry name" value="MTPAP-like_central"/>
</dbReference>
<dbReference type="OrthoDB" id="407432at2759"/>
<dbReference type="Pfam" id="PF22600">
    <property type="entry name" value="MTPAP-like_central"/>
    <property type="match status" value="1"/>
</dbReference>
<dbReference type="KEGG" id="gtt:GUITHDRAFT_105623"/>
<dbReference type="GO" id="GO:0016779">
    <property type="term" value="F:nucleotidyltransferase activity"/>
    <property type="evidence" value="ECO:0007669"/>
    <property type="project" value="TreeGrafter"/>
</dbReference>
<evidence type="ECO:0000259" key="1">
    <source>
        <dbReference type="Pfam" id="PF22600"/>
    </source>
</evidence>
<dbReference type="EnsemblProtists" id="EKX48476">
    <property type="protein sequence ID" value="EKX48476"/>
    <property type="gene ID" value="GUITHDRAFT_105623"/>
</dbReference>
<dbReference type="SUPFAM" id="SSF81631">
    <property type="entry name" value="PAP/OAS1 substrate-binding domain"/>
    <property type="match status" value="1"/>
</dbReference>
<feature type="domain" description="Poly(A) RNA polymerase mitochondrial-like central palm" evidence="1">
    <location>
        <begin position="31"/>
        <end position="188"/>
    </location>
</feature>
<sequence length="412" mass="48320">MRTSDKIPSVMFAMTRRDESSSSHVVNKWNSDIHKMISQICIDPEQSQRHENLVDTLQKLAKKSFGKAARMKMFGSAAAGAEGLCTVESDLDVCLSLGSRWEMKISDKKSTEKGEDLHKDVWRQEKIDILRVFERKIRRFLNFKTTCIFGARFPIVTVRDDEGTCVDISVQSRQNFGRLVARLLKLYTRDEKVRKIMLFVKVWSKRRSINQAQDNPSMPWQRVIFRQAFEGTLNSFSLSLLLIYHLMRMKMVPDVFAREGDDEPPLAVLRCADGIFRPVWFQTDEAKLAKDTLRQNFDIAEILCKFFRYFALEHDWSKRISIREDVVQPDNEVSKDYVLWVADPLDISNNAARCVDEEGLERIRSEFKRASAIFEKREGLEEIWKPLGNKERKRLARRLEEKRRTRKKRRRS</sequence>
<dbReference type="GeneID" id="17305149"/>
<dbReference type="STRING" id="905079.L1JJ03"/>
<proteinExistence type="predicted"/>
<dbReference type="EMBL" id="JH992985">
    <property type="protein sequence ID" value="EKX48476.1"/>
    <property type="molecule type" value="Genomic_DNA"/>
</dbReference>
<dbReference type="PANTHER" id="PTHR12271:SF40">
    <property type="entry name" value="POLY(A) RNA POLYMERASE GLD2"/>
    <property type="match status" value="1"/>
</dbReference>
<dbReference type="RefSeq" id="XP_005835456.1">
    <property type="nucleotide sequence ID" value="XM_005835399.1"/>
</dbReference>
<dbReference type="eggNOG" id="KOG2277">
    <property type="taxonomic scope" value="Eukaryota"/>
</dbReference>
<reference evidence="3" key="3">
    <citation type="submission" date="2016-03" db="UniProtKB">
        <authorList>
            <consortium name="EnsemblProtists"/>
        </authorList>
    </citation>
    <scope>IDENTIFICATION</scope>
</reference>
<dbReference type="Proteomes" id="UP000011087">
    <property type="component" value="Unassembled WGS sequence"/>
</dbReference>
<dbReference type="AlphaFoldDB" id="L1JJ03"/>
<protein>
    <recommendedName>
        <fullName evidence="1">Poly(A) RNA polymerase mitochondrial-like central palm domain-containing protein</fullName>
    </recommendedName>
</protein>
<dbReference type="Gene3D" id="1.10.1410.10">
    <property type="match status" value="1"/>
</dbReference>
<evidence type="ECO:0000313" key="4">
    <source>
        <dbReference type="Proteomes" id="UP000011087"/>
    </source>
</evidence>
<dbReference type="OMA" id="FDEYEAR"/>
<organism evidence="2">
    <name type="scientific">Guillardia theta (strain CCMP2712)</name>
    <name type="common">Cryptophyte</name>
    <dbReference type="NCBI Taxonomy" id="905079"/>
    <lineage>
        <taxon>Eukaryota</taxon>
        <taxon>Cryptophyceae</taxon>
        <taxon>Pyrenomonadales</taxon>
        <taxon>Geminigeraceae</taxon>
        <taxon>Guillardia</taxon>
    </lineage>
</organism>
<reference evidence="4" key="2">
    <citation type="submission" date="2012-11" db="EMBL/GenBank/DDBJ databases">
        <authorList>
            <person name="Kuo A."/>
            <person name="Curtis B.A."/>
            <person name="Tanifuji G."/>
            <person name="Burki F."/>
            <person name="Gruber A."/>
            <person name="Irimia M."/>
            <person name="Maruyama S."/>
            <person name="Arias M.C."/>
            <person name="Ball S.G."/>
            <person name="Gile G.H."/>
            <person name="Hirakawa Y."/>
            <person name="Hopkins J.F."/>
            <person name="Rensing S.A."/>
            <person name="Schmutz J."/>
            <person name="Symeonidi A."/>
            <person name="Elias M."/>
            <person name="Eveleigh R.J."/>
            <person name="Herman E.K."/>
            <person name="Klute M.J."/>
            <person name="Nakayama T."/>
            <person name="Obornik M."/>
            <person name="Reyes-Prieto A."/>
            <person name="Armbrust E.V."/>
            <person name="Aves S.J."/>
            <person name="Beiko R.G."/>
            <person name="Coutinho P."/>
            <person name="Dacks J.B."/>
            <person name="Durnford D.G."/>
            <person name="Fast N.M."/>
            <person name="Green B.R."/>
            <person name="Grisdale C."/>
            <person name="Hempe F."/>
            <person name="Henrissat B."/>
            <person name="Hoppner M.P."/>
            <person name="Ishida K.-I."/>
            <person name="Kim E."/>
            <person name="Koreny L."/>
            <person name="Kroth P.G."/>
            <person name="Liu Y."/>
            <person name="Malik S.-B."/>
            <person name="Maier U.G."/>
            <person name="McRose D."/>
            <person name="Mock T."/>
            <person name="Neilson J.A."/>
            <person name="Onodera N.T."/>
            <person name="Poole A.M."/>
            <person name="Pritham E.J."/>
            <person name="Richards T.A."/>
            <person name="Rocap G."/>
            <person name="Roy S.W."/>
            <person name="Sarai C."/>
            <person name="Schaack S."/>
            <person name="Shirato S."/>
            <person name="Slamovits C.H."/>
            <person name="Spencer D.F."/>
            <person name="Suzuki S."/>
            <person name="Worden A.Z."/>
            <person name="Zauner S."/>
            <person name="Barry K."/>
            <person name="Bell C."/>
            <person name="Bharti A.K."/>
            <person name="Crow J.A."/>
            <person name="Grimwood J."/>
            <person name="Kramer R."/>
            <person name="Lindquist E."/>
            <person name="Lucas S."/>
            <person name="Salamov A."/>
            <person name="McFadden G.I."/>
            <person name="Lane C.E."/>
            <person name="Keeling P.J."/>
            <person name="Gray M.W."/>
            <person name="Grigoriev I.V."/>
            <person name="Archibald J.M."/>
        </authorList>
    </citation>
    <scope>NUCLEOTIDE SEQUENCE</scope>
    <source>
        <strain evidence="4">CCMP2712</strain>
    </source>
</reference>
<evidence type="ECO:0000313" key="3">
    <source>
        <dbReference type="EnsemblProtists" id="EKX48476"/>
    </source>
</evidence>
<reference evidence="2 4" key="1">
    <citation type="journal article" date="2012" name="Nature">
        <title>Algal genomes reveal evolutionary mosaicism and the fate of nucleomorphs.</title>
        <authorList>
            <consortium name="DOE Joint Genome Institute"/>
            <person name="Curtis B.A."/>
            <person name="Tanifuji G."/>
            <person name="Burki F."/>
            <person name="Gruber A."/>
            <person name="Irimia M."/>
            <person name="Maruyama S."/>
            <person name="Arias M.C."/>
            <person name="Ball S.G."/>
            <person name="Gile G.H."/>
            <person name="Hirakawa Y."/>
            <person name="Hopkins J.F."/>
            <person name="Kuo A."/>
            <person name="Rensing S.A."/>
            <person name="Schmutz J."/>
            <person name="Symeonidi A."/>
            <person name="Elias M."/>
            <person name="Eveleigh R.J."/>
            <person name="Herman E.K."/>
            <person name="Klute M.J."/>
            <person name="Nakayama T."/>
            <person name="Obornik M."/>
            <person name="Reyes-Prieto A."/>
            <person name="Armbrust E.V."/>
            <person name="Aves S.J."/>
            <person name="Beiko R.G."/>
            <person name="Coutinho P."/>
            <person name="Dacks J.B."/>
            <person name="Durnford D.G."/>
            <person name="Fast N.M."/>
            <person name="Green B.R."/>
            <person name="Grisdale C.J."/>
            <person name="Hempel F."/>
            <person name="Henrissat B."/>
            <person name="Hoppner M.P."/>
            <person name="Ishida K."/>
            <person name="Kim E."/>
            <person name="Koreny L."/>
            <person name="Kroth P.G."/>
            <person name="Liu Y."/>
            <person name="Malik S.B."/>
            <person name="Maier U.G."/>
            <person name="McRose D."/>
            <person name="Mock T."/>
            <person name="Neilson J.A."/>
            <person name="Onodera N.T."/>
            <person name="Poole A.M."/>
            <person name="Pritham E.J."/>
            <person name="Richards T.A."/>
            <person name="Rocap G."/>
            <person name="Roy S.W."/>
            <person name="Sarai C."/>
            <person name="Schaack S."/>
            <person name="Shirato S."/>
            <person name="Slamovits C.H."/>
            <person name="Spencer D.F."/>
            <person name="Suzuki S."/>
            <person name="Worden A.Z."/>
            <person name="Zauner S."/>
            <person name="Barry K."/>
            <person name="Bell C."/>
            <person name="Bharti A.K."/>
            <person name="Crow J.A."/>
            <person name="Grimwood J."/>
            <person name="Kramer R."/>
            <person name="Lindquist E."/>
            <person name="Lucas S."/>
            <person name="Salamov A."/>
            <person name="McFadden G.I."/>
            <person name="Lane C.E."/>
            <person name="Keeling P.J."/>
            <person name="Gray M.W."/>
            <person name="Grigoriev I.V."/>
            <person name="Archibald J.M."/>
        </authorList>
    </citation>
    <scope>NUCLEOTIDE SEQUENCE</scope>
    <source>
        <strain evidence="2 4">CCMP2712</strain>
    </source>
</reference>
<dbReference type="SUPFAM" id="SSF81301">
    <property type="entry name" value="Nucleotidyltransferase"/>
    <property type="match status" value="1"/>
</dbReference>
<dbReference type="Gene3D" id="3.30.460.10">
    <property type="entry name" value="Beta Polymerase, domain 2"/>
    <property type="match status" value="1"/>
</dbReference>
<dbReference type="PANTHER" id="PTHR12271">
    <property type="entry name" value="POLY A POLYMERASE CID PAP -RELATED"/>
    <property type="match status" value="1"/>
</dbReference>